<evidence type="ECO:0000313" key="1">
    <source>
        <dbReference type="EMBL" id="MPL75695.1"/>
    </source>
</evidence>
<sequence length="94" mass="10931">MSDEKKVLKHIKKKIDKYSEKDKKISIINKLNIEIPSFYQEDDGTIEVSSKSMKIKDEDITYEIFNNGIILKIEERTKKAYGATNNKPHCNPNI</sequence>
<dbReference type="EMBL" id="VSSQ01000090">
    <property type="protein sequence ID" value="MPL75695.1"/>
    <property type="molecule type" value="Genomic_DNA"/>
</dbReference>
<name>A0A644U9Q5_9ZZZZ</name>
<organism evidence="1">
    <name type="scientific">bioreactor metagenome</name>
    <dbReference type="NCBI Taxonomy" id="1076179"/>
    <lineage>
        <taxon>unclassified sequences</taxon>
        <taxon>metagenomes</taxon>
        <taxon>ecological metagenomes</taxon>
    </lineage>
</organism>
<protein>
    <submittedName>
        <fullName evidence="1">Uncharacterized protein</fullName>
    </submittedName>
</protein>
<gene>
    <name evidence="1" type="ORF">SDC9_21523</name>
</gene>
<reference evidence="1" key="1">
    <citation type="submission" date="2019-08" db="EMBL/GenBank/DDBJ databases">
        <authorList>
            <person name="Kucharzyk K."/>
            <person name="Murdoch R.W."/>
            <person name="Higgins S."/>
            <person name="Loffler F."/>
        </authorList>
    </citation>
    <scope>NUCLEOTIDE SEQUENCE</scope>
</reference>
<proteinExistence type="predicted"/>
<comment type="caution">
    <text evidence="1">The sequence shown here is derived from an EMBL/GenBank/DDBJ whole genome shotgun (WGS) entry which is preliminary data.</text>
</comment>
<accession>A0A644U9Q5</accession>
<dbReference type="AlphaFoldDB" id="A0A644U9Q5"/>